<reference evidence="2" key="1">
    <citation type="submission" date="2021-02" db="EMBL/GenBank/DDBJ databases">
        <authorList>
            <person name="Nowell W R."/>
        </authorList>
    </citation>
    <scope>NUCLEOTIDE SEQUENCE</scope>
</reference>
<protein>
    <submittedName>
        <fullName evidence="2">Uncharacterized protein</fullName>
    </submittedName>
</protein>
<feature type="transmembrane region" description="Helical" evidence="1">
    <location>
        <begin position="31"/>
        <end position="51"/>
    </location>
</feature>
<gene>
    <name evidence="3" type="ORF">OTI717_LOCUS2010</name>
    <name evidence="2" type="ORF">RFH988_LOCUS9539</name>
</gene>
<dbReference type="EMBL" id="CAJOAX010000092">
    <property type="protein sequence ID" value="CAF3506500.1"/>
    <property type="molecule type" value="Genomic_DNA"/>
</dbReference>
<sequence length="266" mass="30528">MPSNLFLTLFNSTNATITNETINAYDYEGAAIYVAVILIWYSTGLALMLFLQVRPRTFQSQFLLDYQTNDVSKSFSTNPFGNYHNVEAHSVKKHILNELKDPERRQRLWKIYYSSKEKQNEPHPRYYKTITADSVTIGRINRKLADIHRIDARNRDDSILSSLDVSSNVNRSDGTKFPNKRFTSLRRTSYVPTNNREPPVSIQSQPDTQTIIPNIEVKPIIGEKQPTALLANGSHKRINKFSNRFTVEKVPENNSNSSTIQENTTK</sequence>
<evidence type="ECO:0000313" key="2">
    <source>
        <dbReference type="EMBL" id="CAF0912092.1"/>
    </source>
</evidence>
<dbReference type="Proteomes" id="UP000663823">
    <property type="component" value="Unassembled WGS sequence"/>
</dbReference>
<name>A0A814AAE9_9BILA</name>
<organism evidence="2 4">
    <name type="scientific">Rotaria sordida</name>
    <dbReference type="NCBI Taxonomy" id="392033"/>
    <lineage>
        <taxon>Eukaryota</taxon>
        <taxon>Metazoa</taxon>
        <taxon>Spiralia</taxon>
        <taxon>Gnathifera</taxon>
        <taxon>Rotifera</taxon>
        <taxon>Eurotatoria</taxon>
        <taxon>Bdelloidea</taxon>
        <taxon>Philodinida</taxon>
        <taxon>Philodinidae</taxon>
        <taxon>Rotaria</taxon>
    </lineage>
</organism>
<dbReference type="OrthoDB" id="10006809at2759"/>
<proteinExistence type="predicted"/>
<keyword evidence="1" id="KW-0812">Transmembrane</keyword>
<evidence type="ECO:0000256" key="1">
    <source>
        <dbReference type="SAM" id="Phobius"/>
    </source>
</evidence>
<dbReference type="EMBL" id="CAJNOO010000341">
    <property type="protein sequence ID" value="CAF0912092.1"/>
    <property type="molecule type" value="Genomic_DNA"/>
</dbReference>
<accession>A0A814AAE9</accession>
<keyword evidence="1" id="KW-0472">Membrane</keyword>
<dbReference type="Proteomes" id="UP000663882">
    <property type="component" value="Unassembled WGS sequence"/>
</dbReference>
<evidence type="ECO:0000313" key="4">
    <source>
        <dbReference type="Proteomes" id="UP000663882"/>
    </source>
</evidence>
<evidence type="ECO:0000313" key="3">
    <source>
        <dbReference type="EMBL" id="CAF3506500.1"/>
    </source>
</evidence>
<keyword evidence="1" id="KW-1133">Transmembrane helix</keyword>
<dbReference type="AlphaFoldDB" id="A0A814AAE9"/>
<comment type="caution">
    <text evidence="2">The sequence shown here is derived from an EMBL/GenBank/DDBJ whole genome shotgun (WGS) entry which is preliminary data.</text>
</comment>